<name>A0A8D8ETY4_CULPI</name>
<evidence type="ECO:0000256" key="1">
    <source>
        <dbReference type="SAM" id="MobiDB-lite"/>
    </source>
</evidence>
<reference evidence="2" key="1">
    <citation type="submission" date="2021-05" db="EMBL/GenBank/DDBJ databases">
        <authorList>
            <person name="Alioto T."/>
            <person name="Alioto T."/>
            <person name="Gomez Garrido J."/>
        </authorList>
    </citation>
    <scope>NUCLEOTIDE SEQUENCE</scope>
</reference>
<protein>
    <submittedName>
        <fullName evidence="2">(northern house mosquito) hypothetical protein</fullName>
    </submittedName>
</protein>
<proteinExistence type="predicted"/>
<dbReference type="EMBL" id="HBUE01005253">
    <property type="protein sequence ID" value="CAG6445634.1"/>
    <property type="molecule type" value="Transcribed_RNA"/>
</dbReference>
<dbReference type="AlphaFoldDB" id="A0A8D8ETY4"/>
<sequence length="133" mass="14532">MFAINAWQHAQRIGIGQRRQSRLQDLRGNQIRCAAQHSPDCAHHPGQGGLDQRYFAVLGQHSHAFAVVPRDRRVLRRIHLCRTPSIASRSAPVQGRRGHSVFANLELVQAAPSALRDPGPATPATDGSALPVD</sequence>
<organism evidence="2">
    <name type="scientific">Culex pipiens</name>
    <name type="common">House mosquito</name>
    <dbReference type="NCBI Taxonomy" id="7175"/>
    <lineage>
        <taxon>Eukaryota</taxon>
        <taxon>Metazoa</taxon>
        <taxon>Ecdysozoa</taxon>
        <taxon>Arthropoda</taxon>
        <taxon>Hexapoda</taxon>
        <taxon>Insecta</taxon>
        <taxon>Pterygota</taxon>
        <taxon>Neoptera</taxon>
        <taxon>Endopterygota</taxon>
        <taxon>Diptera</taxon>
        <taxon>Nematocera</taxon>
        <taxon>Culicoidea</taxon>
        <taxon>Culicidae</taxon>
        <taxon>Culicinae</taxon>
        <taxon>Culicini</taxon>
        <taxon>Culex</taxon>
        <taxon>Culex</taxon>
    </lineage>
</organism>
<feature type="region of interest" description="Disordered" evidence="1">
    <location>
        <begin position="113"/>
        <end position="133"/>
    </location>
</feature>
<accession>A0A8D8ETY4</accession>
<evidence type="ECO:0000313" key="2">
    <source>
        <dbReference type="EMBL" id="CAG6445634.1"/>
    </source>
</evidence>